<feature type="transmembrane region" description="Helical" evidence="5">
    <location>
        <begin position="252"/>
        <end position="271"/>
    </location>
</feature>
<dbReference type="InterPro" id="IPR052524">
    <property type="entry name" value="MFS_Cyanate_Porter"/>
</dbReference>
<keyword evidence="2 5" id="KW-0812">Transmembrane</keyword>
<dbReference type="PANTHER" id="PTHR23523">
    <property type="match status" value="1"/>
</dbReference>
<evidence type="ECO:0000256" key="4">
    <source>
        <dbReference type="ARBA" id="ARBA00023136"/>
    </source>
</evidence>
<evidence type="ECO:0000256" key="2">
    <source>
        <dbReference type="ARBA" id="ARBA00022692"/>
    </source>
</evidence>
<dbReference type="Gene3D" id="1.20.1250.20">
    <property type="entry name" value="MFS general substrate transporter like domains"/>
    <property type="match status" value="1"/>
</dbReference>
<dbReference type="RefSeq" id="WP_310536003.1">
    <property type="nucleotide sequence ID" value="NZ_BAAAOC010000008.1"/>
</dbReference>
<evidence type="ECO:0000259" key="6">
    <source>
        <dbReference type="PROSITE" id="PS50850"/>
    </source>
</evidence>
<dbReference type="PANTHER" id="PTHR23523:SF2">
    <property type="entry name" value="2-NITROIMIDAZOLE TRANSPORTER"/>
    <property type="match status" value="1"/>
</dbReference>
<proteinExistence type="predicted"/>
<feature type="transmembrane region" description="Helical" evidence="5">
    <location>
        <begin position="80"/>
        <end position="98"/>
    </location>
</feature>
<dbReference type="Proteomes" id="UP001260872">
    <property type="component" value="Unassembled WGS sequence"/>
</dbReference>
<feature type="transmembrane region" description="Helical" evidence="5">
    <location>
        <begin position="104"/>
        <end position="126"/>
    </location>
</feature>
<comment type="subcellular location">
    <subcellularLocation>
        <location evidence="1">Cell membrane</location>
        <topology evidence="1">Multi-pass membrane protein</topology>
    </subcellularLocation>
</comment>
<feature type="transmembrane region" description="Helical" evidence="5">
    <location>
        <begin position="308"/>
        <end position="330"/>
    </location>
</feature>
<evidence type="ECO:0000313" key="7">
    <source>
        <dbReference type="EMBL" id="MDR5710612.1"/>
    </source>
</evidence>
<dbReference type="PROSITE" id="PS50850">
    <property type="entry name" value="MFS"/>
    <property type="match status" value="1"/>
</dbReference>
<feature type="transmembrane region" description="Helical" evidence="5">
    <location>
        <begin position="165"/>
        <end position="183"/>
    </location>
</feature>
<dbReference type="InterPro" id="IPR011701">
    <property type="entry name" value="MFS"/>
</dbReference>
<feature type="transmembrane region" description="Helical" evidence="5">
    <location>
        <begin position="342"/>
        <end position="364"/>
    </location>
</feature>
<feature type="transmembrane region" description="Helical" evidence="5">
    <location>
        <begin position="370"/>
        <end position="391"/>
    </location>
</feature>
<gene>
    <name evidence="7" type="ORF">RH857_00445</name>
</gene>
<reference evidence="8" key="1">
    <citation type="submission" date="2023-07" db="EMBL/GenBank/DDBJ databases">
        <title>Description of three actinobacteria isolated from air of manufacturing shop in a pharmaceutical factory.</title>
        <authorList>
            <person name="Zhang D.-F."/>
        </authorList>
    </citation>
    <scope>NUCLEOTIDE SEQUENCE [LARGE SCALE GENOMIC DNA]</scope>
    <source>
        <strain evidence="8">CCTCC AB 207010</strain>
    </source>
</reference>
<protein>
    <submittedName>
        <fullName evidence="7">MFS transporter</fullName>
    </submittedName>
</protein>
<feature type="transmembrane region" description="Helical" evidence="5">
    <location>
        <begin position="217"/>
        <end position="240"/>
    </location>
</feature>
<dbReference type="CDD" id="cd17339">
    <property type="entry name" value="MFS_NIMT_CynX_like"/>
    <property type="match status" value="1"/>
</dbReference>
<feature type="transmembrane region" description="Helical" evidence="5">
    <location>
        <begin position="138"/>
        <end position="159"/>
    </location>
</feature>
<accession>A0ABU1FQG6</accession>
<keyword evidence="4 5" id="KW-0472">Membrane</keyword>
<dbReference type="SUPFAM" id="SSF103473">
    <property type="entry name" value="MFS general substrate transporter"/>
    <property type="match status" value="1"/>
</dbReference>
<name>A0ABU1FQG6_9MICC</name>
<dbReference type="EMBL" id="JAVKGT010000001">
    <property type="protein sequence ID" value="MDR5710612.1"/>
    <property type="molecule type" value="Genomic_DNA"/>
</dbReference>
<evidence type="ECO:0000313" key="8">
    <source>
        <dbReference type="Proteomes" id="UP001260872"/>
    </source>
</evidence>
<organism evidence="7 8">
    <name type="scientific">Nesterenkonia flava</name>
    <dbReference type="NCBI Taxonomy" id="469799"/>
    <lineage>
        <taxon>Bacteria</taxon>
        <taxon>Bacillati</taxon>
        <taxon>Actinomycetota</taxon>
        <taxon>Actinomycetes</taxon>
        <taxon>Micrococcales</taxon>
        <taxon>Micrococcaceae</taxon>
        <taxon>Nesterenkonia</taxon>
    </lineage>
</organism>
<dbReference type="InterPro" id="IPR036259">
    <property type="entry name" value="MFS_trans_sf"/>
</dbReference>
<evidence type="ECO:0000256" key="5">
    <source>
        <dbReference type="SAM" id="Phobius"/>
    </source>
</evidence>
<evidence type="ECO:0000256" key="1">
    <source>
        <dbReference type="ARBA" id="ARBA00004651"/>
    </source>
</evidence>
<evidence type="ECO:0000256" key="3">
    <source>
        <dbReference type="ARBA" id="ARBA00022989"/>
    </source>
</evidence>
<sequence length="404" mass="42391">MEHARAAAPSRLLLLATVLVVAANLRPAITVVGPLIERIGSDTGMSAVSLGVLGAAPVFTFAVVSPFVHLLGRRWGMERAIFIALLVLTVGTLLRALPAVPYTLFAGTVLLAAAIGVTNVLVPIIVKRDFPDRVPMMTGAYTASLTAVASVASGVAVPLADSIGWQYALASTALLSLIAAALWSTRLARRDRTSAHVSAAPASAPAQKERSVWTSGLAWQVTLFFGFQSSIFYFFLTWMASIHTYQGYSERTAGYSVAAFQAIGIVATLVIGRIMQRMADHRMVAVGLGTGMGVGVLGMILFPAVMPLWAVICGLSSTATLMLSMTMISLRANSGEQAAQLSGMAQGLGYIIGGVLPVLGGNLFEVTGSWLPPLYAALVVIAIYTTVGYFAGRNVQIPPAGPRR</sequence>
<feature type="domain" description="Major facilitator superfamily (MFS) profile" evidence="6">
    <location>
        <begin position="12"/>
        <end position="394"/>
    </location>
</feature>
<keyword evidence="8" id="KW-1185">Reference proteome</keyword>
<dbReference type="Pfam" id="PF07690">
    <property type="entry name" value="MFS_1"/>
    <property type="match status" value="1"/>
</dbReference>
<dbReference type="InterPro" id="IPR020846">
    <property type="entry name" value="MFS_dom"/>
</dbReference>
<comment type="caution">
    <text evidence="7">The sequence shown here is derived from an EMBL/GenBank/DDBJ whole genome shotgun (WGS) entry which is preliminary data.</text>
</comment>
<feature type="transmembrane region" description="Helical" evidence="5">
    <location>
        <begin position="283"/>
        <end position="302"/>
    </location>
</feature>
<keyword evidence="3 5" id="KW-1133">Transmembrane helix</keyword>
<feature type="transmembrane region" description="Helical" evidence="5">
    <location>
        <begin position="44"/>
        <end position="68"/>
    </location>
</feature>